<feature type="transmembrane region" description="Helical" evidence="7">
    <location>
        <begin position="735"/>
        <end position="760"/>
    </location>
</feature>
<comment type="similarity">
    <text evidence="6">Belongs to the ABC-4 integral membrane protein family.</text>
</comment>
<feature type="transmembrane region" description="Helical" evidence="7">
    <location>
        <begin position="488"/>
        <end position="508"/>
    </location>
</feature>
<feature type="transmembrane region" description="Helical" evidence="7">
    <location>
        <begin position="357"/>
        <end position="376"/>
    </location>
</feature>
<gene>
    <name evidence="10" type="ORF">L1O03_09490</name>
</gene>
<feature type="transmembrane region" description="Helical" evidence="7">
    <location>
        <begin position="20"/>
        <end position="40"/>
    </location>
</feature>
<evidence type="ECO:0000313" key="11">
    <source>
        <dbReference type="Proteomes" id="UP001139336"/>
    </source>
</evidence>
<dbReference type="Proteomes" id="UP001139336">
    <property type="component" value="Unassembled WGS sequence"/>
</dbReference>
<dbReference type="PANTHER" id="PTHR30572">
    <property type="entry name" value="MEMBRANE COMPONENT OF TRANSPORTER-RELATED"/>
    <property type="match status" value="1"/>
</dbReference>
<feature type="transmembrane region" description="Helical" evidence="7">
    <location>
        <begin position="259"/>
        <end position="285"/>
    </location>
</feature>
<organism evidence="10 11">
    <name type="scientific">Corynebacterium uropygiale</name>
    <dbReference type="NCBI Taxonomy" id="1775911"/>
    <lineage>
        <taxon>Bacteria</taxon>
        <taxon>Bacillati</taxon>
        <taxon>Actinomycetota</taxon>
        <taxon>Actinomycetes</taxon>
        <taxon>Mycobacteriales</taxon>
        <taxon>Corynebacteriaceae</taxon>
        <taxon>Corynebacterium</taxon>
    </lineage>
</organism>
<dbReference type="GO" id="GO:0005886">
    <property type="term" value="C:plasma membrane"/>
    <property type="evidence" value="ECO:0007669"/>
    <property type="project" value="UniProtKB-SubCell"/>
</dbReference>
<comment type="caution">
    <text evidence="10">The sequence shown here is derived from an EMBL/GenBank/DDBJ whole genome shotgun (WGS) entry which is preliminary data.</text>
</comment>
<dbReference type="RefSeq" id="WP_236119549.1">
    <property type="nucleotide sequence ID" value="NZ_JAKGSI010000005.1"/>
</dbReference>
<feature type="transmembrane region" description="Helical" evidence="7">
    <location>
        <begin position="397"/>
        <end position="421"/>
    </location>
</feature>
<reference evidence="10" key="1">
    <citation type="submission" date="2022-01" db="EMBL/GenBank/DDBJ databases">
        <title>Corynebacterium sp. nov isolated from isolated from the feces of the greater white-fronted geese (Anser albifrons) at Poyang Lake, PR China.</title>
        <authorList>
            <person name="Liu Q."/>
        </authorList>
    </citation>
    <scope>NUCLEOTIDE SEQUENCE</scope>
    <source>
        <strain evidence="10">JCM 32435</strain>
    </source>
</reference>
<dbReference type="InterPro" id="IPR025857">
    <property type="entry name" value="MacB_PCD"/>
</dbReference>
<keyword evidence="3 7" id="KW-0812">Transmembrane</keyword>
<name>A0A9X1TZX7_9CORY</name>
<evidence type="ECO:0000259" key="9">
    <source>
        <dbReference type="Pfam" id="PF12704"/>
    </source>
</evidence>
<comment type="subcellular location">
    <subcellularLocation>
        <location evidence="1">Cell membrane</location>
        <topology evidence="1">Multi-pass membrane protein</topology>
    </subcellularLocation>
</comment>
<feature type="transmembrane region" description="Helical" evidence="7">
    <location>
        <begin position="312"/>
        <end position="337"/>
    </location>
</feature>
<evidence type="ECO:0000256" key="7">
    <source>
        <dbReference type="SAM" id="Phobius"/>
    </source>
</evidence>
<dbReference type="GO" id="GO:0022857">
    <property type="term" value="F:transmembrane transporter activity"/>
    <property type="evidence" value="ECO:0007669"/>
    <property type="project" value="TreeGrafter"/>
</dbReference>
<evidence type="ECO:0000259" key="8">
    <source>
        <dbReference type="Pfam" id="PF02687"/>
    </source>
</evidence>
<evidence type="ECO:0000256" key="2">
    <source>
        <dbReference type="ARBA" id="ARBA00022475"/>
    </source>
</evidence>
<proteinExistence type="inferred from homology"/>
<feature type="domain" description="ABC3 transporter permease C-terminal" evidence="8">
    <location>
        <begin position="263"/>
        <end position="384"/>
    </location>
</feature>
<dbReference type="Pfam" id="PF12704">
    <property type="entry name" value="MacB_PCD"/>
    <property type="match status" value="2"/>
</dbReference>
<feature type="transmembrane region" description="Helical" evidence="7">
    <location>
        <begin position="433"/>
        <end position="453"/>
    </location>
</feature>
<feature type="domain" description="ABC3 transporter permease C-terminal" evidence="8">
    <location>
        <begin position="739"/>
        <end position="855"/>
    </location>
</feature>
<evidence type="ECO:0000256" key="3">
    <source>
        <dbReference type="ARBA" id="ARBA00022692"/>
    </source>
</evidence>
<feature type="transmembrane region" description="Helical" evidence="7">
    <location>
        <begin position="822"/>
        <end position="845"/>
    </location>
</feature>
<dbReference type="InterPro" id="IPR050250">
    <property type="entry name" value="Macrolide_Exporter_MacB"/>
</dbReference>
<evidence type="ECO:0000313" key="10">
    <source>
        <dbReference type="EMBL" id="MCF4007401.1"/>
    </source>
</evidence>
<evidence type="ECO:0000256" key="6">
    <source>
        <dbReference type="ARBA" id="ARBA00038076"/>
    </source>
</evidence>
<dbReference type="AlphaFoldDB" id="A0A9X1TZX7"/>
<keyword evidence="5 7" id="KW-0472">Membrane</keyword>
<dbReference type="InterPro" id="IPR003838">
    <property type="entry name" value="ABC3_permease_C"/>
</dbReference>
<dbReference type="Pfam" id="PF02687">
    <property type="entry name" value="FtsX"/>
    <property type="match status" value="2"/>
</dbReference>
<keyword evidence="11" id="KW-1185">Reference proteome</keyword>
<sequence length="861" mass="89896">MASALRRISVRNIRAHKLRLVLTLLAVVLGTAFIAGAMMFTRSLEDAFDSAVSSQFDGVDAVVSGDAGVPLDVREDIAKDPKVGGVSLEASTTVVLANQDHKAIQTGGQTASLRPYDDSPHTVGEGATISEGRAPSGPEEVAINSSAAEKYHLSVGDRLFIVDPHDRYDVTISGLTSSEVEDSGAGTLSLRMAEQDYLARYAPDRTVSQLKVAAAEGTSADDLVSHLEATHPELTVKKGSALAEQASKAMSDALQFVNYFLASFGLVALLVGSFLIANTFSMIVAQRTKEFALLRALGASRRQVVRSVIHEAIIVGLIGSALGILGGIGLVALIRAILSAFDMALPGHSLGINPTAIIAPLVIGLVITLASAWVPARRAGRVEPVEAMREAEQDTRSSILVRSIVGGILVIIGIVAALVPIWMEGSETRTRAILVGVGAVALTIGFSLCSPALSQLVVPGIGKVVGLPFRAVGSLAATNSRRHPKRTATTAFALTLGVALVTAIGAFGDTMKTAVADMTETSISADFLLSGPRSGNFPIPDGAIDAVRDTDGVENVTTGAAVPISVGGITSPYGQTYSFDGDPAHIFELTILDGESDLSNRDGVLLDKDTADANNWHVGDSVPLALASIAMPGVNPMAGGEQEPPSFGEVPVLGIYEGTTMLNGPVISRHTIDERMPGGAVQTISMGVQGKPGVDHDELRGRIEKAVEDFIVVQVQDQDDLADQGAKAVDSMLNILYGLLALAVVIAILGIVNTLTLNIIERRREIGMLRAVGMKRFQVRQMITLEAVQIAVYGAVAGIVIGAFLAWAFLRVLSGTGLDTVSFPVLQIIAMLVGSAVVGVIAAIWPARRAAATPPLDAVAD</sequence>
<feature type="transmembrane region" description="Helical" evidence="7">
    <location>
        <begin position="790"/>
        <end position="810"/>
    </location>
</feature>
<feature type="domain" description="MacB-like periplasmic core" evidence="9">
    <location>
        <begin position="21"/>
        <end position="229"/>
    </location>
</feature>
<protein>
    <submittedName>
        <fullName evidence="10">ABC transporter permease</fullName>
    </submittedName>
</protein>
<evidence type="ECO:0000256" key="5">
    <source>
        <dbReference type="ARBA" id="ARBA00023136"/>
    </source>
</evidence>
<accession>A0A9X1TZX7</accession>
<evidence type="ECO:0000256" key="1">
    <source>
        <dbReference type="ARBA" id="ARBA00004651"/>
    </source>
</evidence>
<dbReference type="EMBL" id="JAKGSI010000005">
    <property type="protein sequence ID" value="MCF4007401.1"/>
    <property type="molecule type" value="Genomic_DNA"/>
</dbReference>
<dbReference type="PANTHER" id="PTHR30572:SF4">
    <property type="entry name" value="ABC TRANSPORTER PERMEASE YTRF"/>
    <property type="match status" value="1"/>
</dbReference>
<keyword evidence="2" id="KW-1003">Cell membrane</keyword>
<keyword evidence="4 7" id="KW-1133">Transmembrane helix</keyword>
<feature type="domain" description="MacB-like periplasmic core" evidence="9">
    <location>
        <begin position="487"/>
        <end position="705"/>
    </location>
</feature>
<evidence type="ECO:0000256" key="4">
    <source>
        <dbReference type="ARBA" id="ARBA00022989"/>
    </source>
</evidence>